<keyword evidence="1" id="KW-0472">Membrane</keyword>
<evidence type="ECO:0000313" key="2">
    <source>
        <dbReference type="EMBL" id="GFH43481.1"/>
    </source>
</evidence>
<comment type="caution">
    <text evidence="2">The sequence shown here is derived from an EMBL/GenBank/DDBJ whole genome shotgun (WGS) entry which is preliminary data.</text>
</comment>
<proteinExistence type="predicted"/>
<reference evidence="2 3" key="1">
    <citation type="submission" date="2020-02" db="EMBL/GenBank/DDBJ databases">
        <title>Draft genome sequence of Lactococcus sp. Hs30E4-3.</title>
        <authorList>
            <person name="Noda S."/>
            <person name="Yuki M."/>
            <person name="Ohkuma M."/>
        </authorList>
    </citation>
    <scope>NUCLEOTIDE SEQUENCE [LARGE SCALE GENOMIC DNA]</scope>
    <source>
        <strain evidence="2 3">Hs30E4-3</strain>
    </source>
</reference>
<evidence type="ECO:0000256" key="1">
    <source>
        <dbReference type="SAM" id="Phobius"/>
    </source>
</evidence>
<accession>A0A6A0BGT1</accession>
<name>A0A6A0BGT1_9LACT</name>
<dbReference type="Gene3D" id="3.30.1390.10">
    <property type="match status" value="3"/>
</dbReference>
<protein>
    <recommendedName>
        <fullName evidence="4">Ribosomal protein L7/L12 C-terminal domain-containing protein</fullName>
    </recommendedName>
</protein>
<sequence>MEIILLAVGIFIVIIGVTVVLLFKKTNDAGDFPSNNLEIKPKQQAKFGHLEKIEFPEKNKLDPSKPSLSEADKAEVRRLVVAGKSVKAIKFVCNQTGLGLSEAKNYVLSIEESAKFGNIMSISDISSVHVDETIVLTQADKAILKQLLEDDKSVQAIKFLRDKTGIDLLNAKVYVDQLREQRIQSESYEENSALSKEELEDVLQLIENKKLVQAIKVVRDKTGCGLTEAKNFVDDLRDQKG</sequence>
<organism evidence="2 3">
    <name type="scientific">Pseudolactococcus hodotermopsidis</name>
    <dbReference type="NCBI Taxonomy" id="2709157"/>
    <lineage>
        <taxon>Bacteria</taxon>
        <taxon>Bacillati</taxon>
        <taxon>Bacillota</taxon>
        <taxon>Bacilli</taxon>
        <taxon>Lactobacillales</taxon>
        <taxon>Streptococcaceae</taxon>
        <taxon>Pseudolactococcus</taxon>
    </lineage>
</organism>
<dbReference type="InterPro" id="IPR014719">
    <property type="entry name" value="Ribosomal_bL12_C/ClpS-like"/>
</dbReference>
<dbReference type="AlphaFoldDB" id="A0A6A0BGT1"/>
<dbReference type="EMBL" id="BLLI01000137">
    <property type="protein sequence ID" value="GFH43481.1"/>
    <property type="molecule type" value="Genomic_DNA"/>
</dbReference>
<evidence type="ECO:0008006" key="4">
    <source>
        <dbReference type="Google" id="ProtNLM"/>
    </source>
</evidence>
<gene>
    <name evidence="2" type="ORF">Hs30E_20770</name>
</gene>
<evidence type="ECO:0000313" key="3">
    <source>
        <dbReference type="Proteomes" id="UP000480303"/>
    </source>
</evidence>
<dbReference type="Proteomes" id="UP000480303">
    <property type="component" value="Unassembled WGS sequence"/>
</dbReference>
<keyword evidence="1" id="KW-1133">Transmembrane helix</keyword>
<keyword evidence="1" id="KW-0812">Transmembrane</keyword>
<feature type="transmembrane region" description="Helical" evidence="1">
    <location>
        <begin position="6"/>
        <end position="23"/>
    </location>
</feature>
<keyword evidence="3" id="KW-1185">Reference proteome</keyword>
<dbReference type="RefSeq" id="WP_172209970.1">
    <property type="nucleotide sequence ID" value="NZ_BLLI01000137.1"/>
</dbReference>